<keyword evidence="1" id="KW-0472">Membrane</keyword>
<dbReference type="PANTHER" id="PTHR21579">
    <property type="entry name" value="PROTEIN TINCAR"/>
    <property type="match status" value="1"/>
</dbReference>
<keyword evidence="3" id="KW-1185">Reference proteome</keyword>
<keyword evidence="1" id="KW-0812">Transmembrane</keyword>
<protein>
    <submittedName>
        <fullName evidence="2">Uncharacterized protein</fullName>
    </submittedName>
</protein>
<dbReference type="InterPro" id="IPR053291">
    <property type="entry name" value="Ommatidial_diff-associated"/>
</dbReference>
<keyword evidence="1" id="KW-1133">Transmembrane helix</keyword>
<dbReference type="PANTHER" id="PTHR21579:SF20">
    <property type="entry name" value="PROTEIN TINCAR"/>
    <property type="match status" value="1"/>
</dbReference>
<dbReference type="VEuPathDB" id="VectorBase:GAUT043411"/>
<dbReference type="EnsemblMetazoa" id="GAUT043411-RA">
    <property type="protein sequence ID" value="GAUT043411-PA"/>
    <property type="gene ID" value="GAUT043411"/>
</dbReference>
<proteinExistence type="predicted"/>
<reference evidence="2" key="1">
    <citation type="submission" date="2020-05" db="UniProtKB">
        <authorList>
            <consortium name="EnsemblMetazoa"/>
        </authorList>
    </citation>
    <scope>IDENTIFICATION</scope>
    <source>
        <strain evidence="2">TTRI</strain>
    </source>
</reference>
<name>A0A1A9VPF8_GLOAU</name>
<dbReference type="Proteomes" id="UP000078200">
    <property type="component" value="Unassembled WGS sequence"/>
</dbReference>
<sequence>MYPSHMYPDHNNYLHLNSLWSIWYGVLLTLFQGYLAVHGAYRFLGCSLISWKIEPVTELNLQIVLSGVVFILLPFFFTSAVFKNVEIISYNVLDENFTSFFKCHRNTFKKRKKAGIQETFNNDM</sequence>
<organism evidence="2 3">
    <name type="scientific">Glossina austeni</name>
    <name type="common">Savannah tsetse fly</name>
    <dbReference type="NCBI Taxonomy" id="7395"/>
    <lineage>
        <taxon>Eukaryota</taxon>
        <taxon>Metazoa</taxon>
        <taxon>Ecdysozoa</taxon>
        <taxon>Arthropoda</taxon>
        <taxon>Hexapoda</taxon>
        <taxon>Insecta</taxon>
        <taxon>Pterygota</taxon>
        <taxon>Neoptera</taxon>
        <taxon>Endopterygota</taxon>
        <taxon>Diptera</taxon>
        <taxon>Brachycera</taxon>
        <taxon>Muscomorpha</taxon>
        <taxon>Hippoboscoidea</taxon>
        <taxon>Glossinidae</taxon>
        <taxon>Glossina</taxon>
    </lineage>
</organism>
<feature type="transmembrane region" description="Helical" evidence="1">
    <location>
        <begin position="61"/>
        <end position="82"/>
    </location>
</feature>
<evidence type="ECO:0000256" key="1">
    <source>
        <dbReference type="SAM" id="Phobius"/>
    </source>
</evidence>
<evidence type="ECO:0000313" key="2">
    <source>
        <dbReference type="EnsemblMetazoa" id="GAUT043411-PA"/>
    </source>
</evidence>
<accession>A0A1A9VPF8</accession>
<feature type="transmembrane region" description="Helical" evidence="1">
    <location>
        <begin position="20"/>
        <end position="41"/>
    </location>
</feature>
<dbReference type="AlphaFoldDB" id="A0A1A9VPF8"/>
<evidence type="ECO:0000313" key="3">
    <source>
        <dbReference type="Proteomes" id="UP000078200"/>
    </source>
</evidence>